<protein>
    <recommendedName>
        <fullName evidence="2">Rhodanese domain-containing protein</fullName>
    </recommendedName>
</protein>
<gene>
    <name evidence="3" type="ORF">METZ01_LOCUS11693</name>
</gene>
<dbReference type="PROSITE" id="PS50206">
    <property type="entry name" value="RHODANESE_3"/>
    <property type="match status" value="2"/>
</dbReference>
<sequence>MTVKQIYTGCLAQGAYFIESNGEAAVIDPLREVSQYIGLAKESNAKIKYIFETHFHADFISGHLTLAKRTGASIVYGPKAEPKFESIIAKDNQVFKIGEVTITVIHTPGHTLESTSYLLKDKFGKENCVFTGDTLFLGDVGIPDVAQRYMGVSKEELAGILYDSVNNKIKPLSDEILVYPGHGAGSACGKNMMKETVDTLSNQKNINYAINGSLSRDVFINELTNDLPEPPAYFPSNVKLNLEGYLDCDVVLQKSLYPLNIKEFKSLLKNDEIVILDVRNQDVFSSGFIPRSIFIGLKGPFAPWVGSILKNIHTKILLVCENGKETETITRLSRVGFDNVLGYLDGGFDSWKKSNEEIDFINSISPNDLNELINSEINLIDVRTKNERENGFLKESVNIPLNIIDSKVEKLDKSKKYYIHCAGGYRSMIACSILKRMGFDSLFDIKGGFAKIRKSELDIV</sequence>
<dbReference type="SMART" id="SM00450">
    <property type="entry name" value="RHOD"/>
    <property type="match status" value="2"/>
</dbReference>
<evidence type="ECO:0000313" key="3">
    <source>
        <dbReference type="EMBL" id="SUZ58839.1"/>
    </source>
</evidence>
<reference evidence="3" key="1">
    <citation type="submission" date="2018-05" db="EMBL/GenBank/DDBJ databases">
        <authorList>
            <person name="Lanie J.A."/>
            <person name="Ng W.-L."/>
            <person name="Kazmierczak K.M."/>
            <person name="Andrzejewski T.M."/>
            <person name="Davidsen T.M."/>
            <person name="Wayne K.J."/>
            <person name="Tettelin H."/>
            <person name="Glass J.I."/>
            <person name="Rusch D."/>
            <person name="Podicherti R."/>
            <person name="Tsui H.-C.T."/>
            <person name="Winkler M.E."/>
        </authorList>
    </citation>
    <scope>NUCLEOTIDE SEQUENCE</scope>
</reference>
<dbReference type="InterPro" id="IPR001763">
    <property type="entry name" value="Rhodanese-like_dom"/>
</dbReference>
<dbReference type="CDD" id="cd00158">
    <property type="entry name" value="RHOD"/>
    <property type="match status" value="2"/>
</dbReference>
<dbReference type="GO" id="GO:0006749">
    <property type="term" value="P:glutathione metabolic process"/>
    <property type="evidence" value="ECO:0007669"/>
    <property type="project" value="InterPro"/>
</dbReference>
<name>A0A381NX80_9ZZZZ</name>
<dbReference type="Gene3D" id="3.40.250.10">
    <property type="entry name" value="Rhodanese-like domain"/>
    <property type="match status" value="2"/>
</dbReference>
<dbReference type="AlphaFoldDB" id="A0A381NX80"/>
<dbReference type="Gene3D" id="3.60.15.10">
    <property type="entry name" value="Ribonuclease Z/Hydroxyacylglutathione hydrolase-like"/>
    <property type="match status" value="1"/>
</dbReference>
<dbReference type="SUPFAM" id="SSF56281">
    <property type="entry name" value="Metallo-hydrolase/oxidoreductase"/>
    <property type="match status" value="1"/>
</dbReference>
<dbReference type="GO" id="GO:0070813">
    <property type="term" value="P:hydrogen sulfide metabolic process"/>
    <property type="evidence" value="ECO:0007669"/>
    <property type="project" value="TreeGrafter"/>
</dbReference>
<feature type="domain" description="Rhodanese" evidence="2">
    <location>
        <begin position="269"/>
        <end position="360"/>
    </location>
</feature>
<organism evidence="3">
    <name type="scientific">marine metagenome</name>
    <dbReference type="NCBI Taxonomy" id="408172"/>
    <lineage>
        <taxon>unclassified sequences</taxon>
        <taxon>metagenomes</taxon>
        <taxon>ecological metagenomes</taxon>
    </lineage>
</organism>
<accession>A0A381NX80</accession>
<evidence type="ECO:0000256" key="1">
    <source>
        <dbReference type="ARBA" id="ARBA00022723"/>
    </source>
</evidence>
<dbReference type="Pfam" id="PF00753">
    <property type="entry name" value="Lactamase_B"/>
    <property type="match status" value="1"/>
</dbReference>
<dbReference type="GO" id="GO:0050313">
    <property type="term" value="F:sulfur dioxygenase activity"/>
    <property type="evidence" value="ECO:0007669"/>
    <property type="project" value="InterPro"/>
</dbReference>
<dbReference type="PANTHER" id="PTHR43084:SF1">
    <property type="entry name" value="PERSULFIDE DIOXYGENASE ETHE1, MITOCHONDRIAL"/>
    <property type="match status" value="1"/>
</dbReference>
<dbReference type="PANTHER" id="PTHR43084">
    <property type="entry name" value="PERSULFIDE DIOXYGENASE ETHE1"/>
    <property type="match status" value="1"/>
</dbReference>
<dbReference type="InterPro" id="IPR036873">
    <property type="entry name" value="Rhodanese-like_dom_sf"/>
</dbReference>
<dbReference type="InterPro" id="IPR001279">
    <property type="entry name" value="Metallo-B-lactamas"/>
</dbReference>
<dbReference type="FunFam" id="3.60.15.10:FF:000030">
    <property type="entry name" value="Metallo-beta-lactamase family protein"/>
    <property type="match status" value="1"/>
</dbReference>
<feature type="domain" description="Rhodanese" evidence="2">
    <location>
        <begin position="373"/>
        <end position="457"/>
    </location>
</feature>
<dbReference type="InterPro" id="IPR036866">
    <property type="entry name" value="RibonucZ/Hydroxyglut_hydro"/>
</dbReference>
<dbReference type="InterPro" id="IPR044528">
    <property type="entry name" value="POD-like_MBL-fold"/>
</dbReference>
<proteinExistence type="predicted"/>
<dbReference type="Pfam" id="PF00581">
    <property type="entry name" value="Rhodanese"/>
    <property type="match status" value="2"/>
</dbReference>
<dbReference type="CDD" id="cd07724">
    <property type="entry name" value="POD-like_MBL-fold"/>
    <property type="match status" value="1"/>
</dbReference>
<evidence type="ECO:0000259" key="2">
    <source>
        <dbReference type="PROSITE" id="PS50206"/>
    </source>
</evidence>
<dbReference type="SUPFAM" id="SSF52821">
    <property type="entry name" value="Rhodanese/Cell cycle control phosphatase"/>
    <property type="match status" value="2"/>
</dbReference>
<dbReference type="GO" id="GO:0046872">
    <property type="term" value="F:metal ion binding"/>
    <property type="evidence" value="ECO:0007669"/>
    <property type="project" value="UniProtKB-KW"/>
</dbReference>
<keyword evidence="1" id="KW-0479">Metal-binding</keyword>
<dbReference type="EMBL" id="UINC01000644">
    <property type="protein sequence ID" value="SUZ58839.1"/>
    <property type="molecule type" value="Genomic_DNA"/>
</dbReference>
<dbReference type="InterPro" id="IPR051682">
    <property type="entry name" value="Mito_Persulfide_Diox"/>
</dbReference>
<dbReference type="SMART" id="SM00849">
    <property type="entry name" value="Lactamase_B"/>
    <property type="match status" value="1"/>
</dbReference>